<gene>
    <name evidence="1" type="ORF">BS47DRAFT_1383408</name>
</gene>
<dbReference type="Gene3D" id="3.90.640.10">
    <property type="entry name" value="Actin, Chain A, domain 4"/>
    <property type="match status" value="1"/>
</dbReference>
<dbReference type="OrthoDB" id="2963168at2759"/>
<accession>A0A9P6DUD8</accession>
<reference evidence="1" key="1">
    <citation type="journal article" date="2020" name="Nat. Commun.">
        <title>Large-scale genome sequencing of mycorrhizal fungi provides insights into the early evolution of symbiotic traits.</title>
        <authorList>
            <person name="Miyauchi S."/>
            <person name="Kiss E."/>
            <person name="Kuo A."/>
            <person name="Drula E."/>
            <person name="Kohler A."/>
            <person name="Sanchez-Garcia M."/>
            <person name="Morin E."/>
            <person name="Andreopoulos B."/>
            <person name="Barry K.W."/>
            <person name="Bonito G."/>
            <person name="Buee M."/>
            <person name="Carver A."/>
            <person name="Chen C."/>
            <person name="Cichocki N."/>
            <person name="Clum A."/>
            <person name="Culley D."/>
            <person name="Crous P.W."/>
            <person name="Fauchery L."/>
            <person name="Girlanda M."/>
            <person name="Hayes R.D."/>
            <person name="Keri Z."/>
            <person name="LaButti K."/>
            <person name="Lipzen A."/>
            <person name="Lombard V."/>
            <person name="Magnuson J."/>
            <person name="Maillard F."/>
            <person name="Murat C."/>
            <person name="Nolan M."/>
            <person name="Ohm R.A."/>
            <person name="Pangilinan J."/>
            <person name="Pereira M.F."/>
            <person name="Perotto S."/>
            <person name="Peter M."/>
            <person name="Pfister S."/>
            <person name="Riley R."/>
            <person name="Sitrit Y."/>
            <person name="Stielow J.B."/>
            <person name="Szollosi G."/>
            <person name="Zifcakova L."/>
            <person name="Stursova M."/>
            <person name="Spatafora J.W."/>
            <person name="Tedersoo L."/>
            <person name="Vaario L.M."/>
            <person name="Yamada A."/>
            <person name="Yan M."/>
            <person name="Wang P."/>
            <person name="Xu J."/>
            <person name="Bruns T."/>
            <person name="Baldrian P."/>
            <person name="Vilgalys R."/>
            <person name="Dunand C."/>
            <person name="Henrissat B."/>
            <person name="Grigoriev I.V."/>
            <person name="Hibbett D."/>
            <person name="Nagy L.G."/>
            <person name="Martin F.M."/>
        </authorList>
    </citation>
    <scope>NUCLEOTIDE SEQUENCE</scope>
    <source>
        <strain evidence="1">UP504</strain>
    </source>
</reference>
<protein>
    <recommendedName>
        <fullName evidence="3">Hsp70 family protein</fullName>
    </recommendedName>
</protein>
<evidence type="ECO:0000313" key="2">
    <source>
        <dbReference type="Proteomes" id="UP000886523"/>
    </source>
</evidence>
<dbReference type="AlphaFoldDB" id="A0A9P6DUD8"/>
<organism evidence="1 2">
    <name type="scientific">Hydnum rufescens UP504</name>
    <dbReference type="NCBI Taxonomy" id="1448309"/>
    <lineage>
        <taxon>Eukaryota</taxon>
        <taxon>Fungi</taxon>
        <taxon>Dikarya</taxon>
        <taxon>Basidiomycota</taxon>
        <taxon>Agaricomycotina</taxon>
        <taxon>Agaricomycetes</taxon>
        <taxon>Cantharellales</taxon>
        <taxon>Hydnaceae</taxon>
        <taxon>Hydnum</taxon>
    </lineage>
</organism>
<dbReference type="InterPro" id="IPR043129">
    <property type="entry name" value="ATPase_NBD"/>
</dbReference>
<sequence length="445" mass="49883">MPFNDFLCVYEYAIPATWSVRSGEMMQSAAHAAGLTAPSGTQEYTGGRDRLHIISEPEAGAVYCGLWKDLNLKPNQSFMVCDAGDGSIDTAIYQVLENLTQIAERWASSDASCGSHFLDLNFHAYLEEWHRIRNIRLSEKNLMHYMHAFTYSEKLVFTGKQDGKDLLFECFDVSDYDHTYLSDDEFFNGQLVVTVSDLRERVFDPIVNEILHLLEAQLQRVGSVDALFLIGGFCANQYLFDRIWDTFHERLHDRILKSSDPERAKSIGAAQSGLAQSLIHWPIGAPTIIASKSYIIEVGPNQGFGPEGNWKLGNAAEINGYNLVFKAQYLVLKGAVLKKGEPVLEEFTKTSTDPSDSVFMARLYSSDSEEIRPDISGDHLKHIQDWEIDLSGASLFKQNAQNSPQHGFDTVFEIGIEIESQAVHVVWFCEGKEHGRSRLPAVPGN</sequence>
<dbReference type="CDD" id="cd10170">
    <property type="entry name" value="ASKHA_NBD_HSP70"/>
    <property type="match status" value="1"/>
</dbReference>
<dbReference type="Proteomes" id="UP000886523">
    <property type="component" value="Unassembled WGS sequence"/>
</dbReference>
<dbReference type="EMBL" id="MU128999">
    <property type="protein sequence ID" value="KAF9511524.1"/>
    <property type="molecule type" value="Genomic_DNA"/>
</dbReference>
<dbReference type="PANTHER" id="PTHR14187:SF5">
    <property type="entry name" value="HEAT SHOCK 70 KDA PROTEIN 12A"/>
    <property type="match status" value="1"/>
</dbReference>
<dbReference type="PANTHER" id="PTHR14187">
    <property type="entry name" value="ALPHA KINASE/ELONGATION FACTOR 2 KINASE"/>
    <property type="match status" value="1"/>
</dbReference>
<proteinExistence type="predicted"/>
<dbReference type="SUPFAM" id="SSF53067">
    <property type="entry name" value="Actin-like ATPase domain"/>
    <property type="match status" value="1"/>
</dbReference>
<keyword evidence="2" id="KW-1185">Reference proteome</keyword>
<evidence type="ECO:0000313" key="1">
    <source>
        <dbReference type="EMBL" id="KAF9511524.1"/>
    </source>
</evidence>
<dbReference type="Gene3D" id="3.30.420.40">
    <property type="match status" value="2"/>
</dbReference>
<evidence type="ECO:0008006" key="3">
    <source>
        <dbReference type="Google" id="ProtNLM"/>
    </source>
</evidence>
<name>A0A9P6DUD8_9AGAM</name>
<comment type="caution">
    <text evidence="1">The sequence shown here is derived from an EMBL/GenBank/DDBJ whole genome shotgun (WGS) entry which is preliminary data.</text>
</comment>